<reference evidence="4" key="2">
    <citation type="journal article" date="2024" name="Plant">
        <title>Genomic evolution and insights into agronomic trait innovations of Sesamum species.</title>
        <authorList>
            <person name="Miao H."/>
            <person name="Wang L."/>
            <person name="Qu L."/>
            <person name="Liu H."/>
            <person name="Sun Y."/>
            <person name="Le M."/>
            <person name="Wang Q."/>
            <person name="Wei S."/>
            <person name="Zheng Y."/>
            <person name="Lin W."/>
            <person name="Duan Y."/>
            <person name="Cao H."/>
            <person name="Xiong S."/>
            <person name="Wang X."/>
            <person name="Wei L."/>
            <person name="Li C."/>
            <person name="Ma Q."/>
            <person name="Ju M."/>
            <person name="Zhao R."/>
            <person name="Li G."/>
            <person name="Mu C."/>
            <person name="Tian Q."/>
            <person name="Mei H."/>
            <person name="Zhang T."/>
            <person name="Gao T."/>
            <person name="Zhang H."/>
        </authorList>
    </citation>
    <scope>NUCLEOTIDE SEQUENCE</scope>
    <source>
        <strain evidence="4">KEN1</strain>
    </source>
</reference>
<reference evidence="4" key="1">
    <citation type="submission" date="2020-06" db="EMBL/GenBank/DDBJ databases">
        <authorList>
            <person name="Li T."/>
            <person name="Hu X."/>
            <person name="Zhang T."/>
            <person name="Song X."/>
            <person name="Zhang H."/>
            <person name="Dai N."/>
            <person name="Sheng W."/>
            <person name="Hou X."/>
            <person name="Wei L."/>
        </authorList>
    </citation>
    <scope>NUCLEOTIDE SEQUENCE</scope>
    <source>
        <strain evidence="4">KEN1</strain>
        <tissue evidence="4">Leaf</tissue>
    </source>
</reference>
<proteinExistence type="inferred from homology"/>
<dbReference type="InterPro" id="IPR001229">
    <property type="entry name" value="Jacalin-like_lectin_dom"/>
</dbReference>
<dbReference type="PROSITE" id="PS51752">
    <property type="entry name" value="JACALIN_LECTIN"/>
    <property type="match status" value="2"/>
</dbReference>
<evidence type="ECO:0000256" key="2">
    <source>
        <dbReference type="ARBA" id="ARBA00022734"/>
    </source>
</evidence>
<dbReference type="SMART" id="SM00915">
    <property type="entry name" value="Jacalin"/>
    <property type="match status" value="2"/>
</dbReference>
<accession>A0AAW2WAS9</accession>
<evidence type="ECO:0000256" key="1">
    <source>
        <dbReference type="ARBA" id="ARBA00006568"/>
    </source>
</evidence>
<dbReference type="PANTHER" id="PTHR47293:SF66">
    <property type="entry name" value="JACALIN-RELATED LECTIN 11-RELATED"/>
    <property type="match status" value="1"/>
</dbReference>
<name>A0AAW2WAS9_9LAMI</name>
<dbReference type="GO" id="GO:0030246">
    <property type="term" value="F:carbohydrate binding"/>
    <property type="evidence" value="ECO:0007669"/>
    <property type="project" value="UniProtKB-KW"/>
</dbReference>
<keyword evidence="2" id="KW-0430">Lectin</keyword>
<sequence length="297" mass="32544">MFRQIIVAHHNGNNIVSSIRFVDGSMQYSPQFGDAASANNHCLTQIININYPAEYLSGVSVDLATGGSTSGIRALRFHTSVRQYDAKSPDQYWDDYTCSLDRRVESVDLQMEGGKVVGFHGHSTSSGLHSIGVFVKPICSVCVPAQINACEETQQQVVFMLHLLVLFSAALPGPWGGCGGKQWDDGVFSAVNRIHLHFTACTRAIHGIQFEYLGRDGRSIWSPRHGPKSERVTEGDRQMEVIKSMTLYTKKGSHGPYGVENGNYFTSMACKNGKVVGFRGSSSGSYLNAIGLHLEYV</sequence>
<comment type="caution">
    <text evidence="4">The sequence shown here is derived from an EMBL/GenBank/DDBJ whole genome shotgun (WGS) entry which is preliminary data.</text>
</comment>
<feature type="domain" description="Jacalin-type lectin" evidence="3">
    <location>
        <begin position="1"/>
        <end position="137"/>
    </location>
</feature>
<evidence type="ECO:0000313" key="4">
    <source>
        <dbReference type="EMBL" id="KAL0438543.1"/>
    </source>
</evidence>
<protein>
    <submittedName>
        <fullName evidence="4">Agglutinin</fullName>
    </submittedName>
</protein>
<dbReference type="Pfam" id="PF01419">
    <property type="entry name" value="Jacalin"/>
    <property type="match status" value="2"/>
</dbReference>
<dbReference type="InterPro" id="IPR036404">
    <property type="entry name" value="Jacalin-like_lectin_dom_sf"/>
</dbReference>
<feature type="domain" description="Jacalin-type lectin" evidence="3">
    <location>
        <begin position="169"/>
        <end position="296"/>
    </location>
</feature>
<dbReference type="Gene3D" id="2.100.10.30">
    <property type="entry name" value="Jacalin-like lectin domain"/>
    <property type="match status" value="3"/>
</dbReference>
<evidence type="ECO:0000259" key="3">
    <source>
        <dbReference type="PROSITE" id="PS51752"/>
    </source>
</evidence>
<comment type="similarity">
    <text evidence="1">Belongs to the jacalin lectin family.</text>
</comment>
<organism evidence="4">
    <name type="scientific">Sesamum latifolium</name>
    <dbReference type="NCBI Taxonomy" id="2727402"/>
    <lineage>
        <taxon>Eukaryota</taxon>
        <taxon>Viridiplantae</taxon>
        <taxon>Streptophyta</taxon>
        <taxon>Embryophyta</taxon>
        <taxon>Tracheophyta</taxon>
        <taxon>Spermatophyta</taxon>
        <taxon>Magnoliopsida</taxon>
        <taxon>eudicotyledons</taxon>
        <taxon>Gunneridae</taxon>
        <taxon>Pentapetalae</taxon>
        <taxon>asterids</taxon>
        <taxon>lamiids</taxon>
        <taxon>Lamiales</taxon>
        <taxon>Pedaliaceae</taxon>
        <taxon>Sesamum</taxon>
    </lineage>
</organism>
<dbReference type="PANTHER" id="PTHR47293">
    <property type="entry name" value="JACALIN-RELATED LECTIN 3"/>
    <property type="match status" value="1"/>
</dbReference>
<dbReference type="SUPFAM" id="SSF51101">
    <property type="entry name" value="Mannose-binding lectins"/>
    <property type="match status" value="2"/>
</dbReference>
<gene>
    <name evidence="4" type="ORF">Slati_2337300</name>
</gene>
<dbReference type="EMBL" id="JACGWN010000008">
    <property type="protein sequence ID" value="KAL0438543.1"/>
    <property type="molecule type" value="Genomic_DNA"/>
</dbReference>
<dbReference type="AlphaFoldDB" id="A0AAW2WAS9"/>